<dbReference type="Gene3D" id="3.40.50.720">
    <property type="entry name" value="NAD(P)-binding Rossmann-like Domain"/>
    <property type="match status" value="1"/>
</dbReference>
<dbReference type="EMBL" id="VIGC01000010">
    <property type="protein sequence ID" value="TQE95923.1"/>
    <property type="molecule type" value="Genomic_DNA"/>
</dbReference>
<reference evidence="7 8" key="1">
    <citation type="submission" date="2019-06" db="EMBL/GenBank/DDBJ databases">
        <title>Genome sequence of Litorilinea aerophila BAA-2444.</title>
        <authorList>
            <person name="Maclea K.S."/>
            <person name="Maurais E.G."/>
            <person name="Iannazzi L.C."/>
        </authorList>
    </citation>
    <scope>NUCLEOTIDE SEQUENCE [LARGE SCALE GENOMIC DNA]</scope>
    <source>
        <strain evidence="7 8">ATCC BAA-2444</strain>
    </source>
</reference>
<evidence type="ECO:0000256" key="1">
    <source>
        <dbReference type="ARBA" id="ARBA00022723"/>
    </source>
</evidence>
<dbReference type="GO" id="GO:0016491">
    <property type="term" value="F:oxidoreductase activity"/>
    <property type="evidence" value="ECO:0007669"/>
    <property type="project" value="UniProtKB-KW"/>
</dbReference>
<keyword evidence="3" id="KW-0560">Oxidoreductase</keyword>
<dbReference type="InParanoid" id="A0A540VIH3"/>
<dbReference type="PROSITE" id="PS00059">
    <property type="entry name" value="ADH_ZINC"/>
    <property type="match status" value="1"/>
</dbReference>
<dbReference type="InterPro" id="IPR013154">
    <property type="entry name" value="ADH-like_N"/>
</dbReference>
<evidence type="ECO:0000256" key="3">
    <source>
        <dbReference type="ARBA" id="ARBA00023002"/>
    </source>
</evidence>
<dbReference type="Pfam" id="PF08240">
    <property type="entry name" value="ADH_N"/>
    <property type="match status" value="1"/>
</dbReference>
<name>A0A540VIH3_9CHLR</name>
<evidence type="ECO:0000256" key="4">
    <source>
        <dbReference type="RuleBase" id="RU361277"/>
    </source>
</evidence>
<feature type="domain" description="Alcohol dehydrogenase-like C-terminal" evidence="5">
    <location>
        <begin position="165"/>
        <end position="293"/>
    </location>
</feature>
<gene>
    <name evidence="7" type="ORF">FKZ61_09240</name>
</gene>
<dbReference type="AlphaFoldDB" id="A0A540VIH3"/>
<dbReference type="PANTHER" id="PTHR43401">
    <property type="entry name" value="L-THREONINE 3-DEHYDROGENASE"/>
    <property type="match status" value="1"/>
</dbReference>
<protein>
    <submittedName>
        <fullName evidence="7">Zinc-binding dehydrogenase</fullName>
    </submittedName>
</protein>
<dbReference type="InterPro" id="IPR036291">
    <property type="entry name" value="NAD(P)-bd_dom_sf"/>
</dbReference>
<sequence>MTRIGRMVVTLGQDFVIREEAVPDPAPGTVLLRQELAGICGTDLHNWQKGLKQPTLLGHEAVGIVEALGPGVTTDYLGNPIREGDRVIFHPRNSGVAYGFRGLDDPFTGGFADYIYLSDQQNCFIKTQAPPEVAVLAEPFAVGVHAAMRARVQIGDTVIIQGSGAIGLMCLVAAKISGAARLIVVGGPAGRLALARRLGAHVTIDIEEVPDVAERKALVLSHTPRGAGANVVFECAGFLPAFPEGLEYVAEDGTFVEVGHFVDVGTVAVNPNRHFLRPNLRLEGIWGSRYHHFVRGAAILENQEFPFGEMVSHVLPLERIRDGFAALDGSYRLGDETVVKVAVSGGEHAP</sequence>
<organism evidence="7 8">
    <name type="scientific">Litorilinea aerophila</name>
    <dbReference type="NCBI Taxonomy" id="1204385"/>
    <lineage>
        <taxon>Bacteria</taxon>
        <taxon>Bacillati</taxon>
        <taxon>Chloroflexota</taxon>
        <taxon>Caldilineae</taxon>
        <taxon>Caldilineales</taxon>
        <taxon>Caldilineaceae</taxon>
        <taxon>Litorilinea</taxon>
    </lineage>
</organism>
<dbReference type="InterPro" id="IPR013149">
    <property type="entry name" value="ADH-like_C"/>
</dbReference>
<comment type="caution">
    <text evidence="7">The sequence shown here is derived from an EMBL/GenBank/DDBJ whole genome shotgun (WGS) entry which is preliminary data.</text>
</comment>
<dbReference type="SUPFAM" id="SSF50129">
    <property type="entry name" value="GroES-like"/>
    <property type="match status" value="1"/>
</dbReference>
<dbReference type="RefSeq" id="WP_141609834.1">
    <property type="nucleotide sequence ID" value="NZ_VIGC02000010.1"/>
</dbReference>
<dbReference type="Gene3D" id="3.90.180.10">
    <property type="entry name" value="Medium-chain alcohol dehydrogenases, catalytic domain"/>
    <property type="match status" value="1"/>
</dbReference>
<evidence type="ECO:0000313" key="7">
    <source>
        <dbReference type="EMBL" id="TQE95923.1"/>
    </source>
</evidence>
<accession>A0A540VIH3</accession>
<evidence type="ECO:0000259" key="6">
    <source>
        <dbReference type="Pfam" id="PF08240"/>
    </source>
</evidence>
<evidence type="ECO:0000256" key="2">
    <source>
        <dbReference type="ARBA" id="ARBA00022833"/>
    </source>
</evidence>
<dbReference type="InterPro" id="IPR050129">
    <property type="entry name" value="Zn_alcohol_dh"/>
</dbReference>
<feature type="domain" description="Alcohol dehydrogenase-like N-terminal" evidence="6">
    <location>
        <begin position="27"/>
        <end position="121"/>
    </location>
</feature>
<evidence type="ECO:0000313" key="8">
    <source>
        <dbReference type="Proteomes" id="UP000317371"/>
    </source>
</evidence>
<dbReference type="InterPro" id="IPR002328">
    <property type="entry name" value="ADH_Zn_CS"/>
</dbReference>
<dbReference type="Proteomes" id="UP000317371">
    <property type="component" value="Unassembled WGS sequence"/>
</dbReference>
<dbReference type="GO" id="GO:0008270">
    <property type="term" value="F:zinc ion binding"/>
    <property type="evidence" value="ECO:0007669"/>
    <property type="project" value="InterPro"/>
</dbReference>
<dbReference type="SUPFAM" id="SSF51735">
    <property type="entry name" value="NAD(P)-binding Rossmann-fold domains"/>
    <property type="match status" value="1"/>
</dbReference>
<dbReference type="InterPro" id="IPR011032">
    <property type="entry name" value="GroES-like_sf"/>
</dbReference>
<keyword evidence="2 4" id="KW-0862">Zinc</keyword>
<keyword evidence="8" id="KW-1185">Reference proteome</keyword>
<evidence type="ECO:0000259" key="5">
    <source>
        <dbReference type="Pfam" id="PF00107"/>
    </source>
</evidence>
<dbReference type="Pfam" id="PF00107">
    <property type="entry name" value="ADH_zinc_N"/>
    <property type="match status" value="1"/>
</dbReference>
<dbReference type="OrthoDB" id="9769198at2"/>
<proteinExistence type="inferred from homology"/>
<comment type="similarity">
    <text evidence="4">Belongs to the zinc-containing alcohol dehydrogenase family.</text>
</comment>
<keyword evidence="1 4" id="KW-0479">Metal-binding</keyword>
<comment type="cofactor">
    <cofactor evidence="4">
        <name>Zn(2+)</name>
        <dbReference type="ChEBI" id="CHEBI:29105"/>
    </cofactor>
</comment>